<dbReference type="Gene3D" id="2.60.120.1540">
    <property type="match status" value="1"/>
</dbReference>
<dbReference type="Gene3D" id="2.20.130.20">
    <property type="match status" value="1"/>
</dbReference>
<keyword evidence="6" id="KW-1015">Disulfide bond</keyword>
<dbReference type="InterPro" id="IPR041555">
    <property type="entry name" value="MG3"/>
</dbReference>
<feature type="domain" description="Alpha-2-macroglobulin bait region" evidence="10">
    <location>
        <begin position="478"/>
        <end position="604"/>
    </location>
</feature>
<evidence type="ECO:0000313" key="14">
    <source>
        <dbReference type="Proteomes" id="UP001557470"/>
    </source>
</evidence>
<dbReference type="InterPro" id="IPR036595">
    <property type="entry name" value="A-macroglobulin_rcpt-bd_sf"/>
</dbReference>
<dbReference type="Proteomes" id="UP001557470">
    <property type="component" value="Unassembled WGS sequence"/>
</dbReference>
<dbReference type="SMART" id="SM01361">
    <property type="entry name" value="A2M_recep"/>
    <property type="match status" value="1"/>
</dbReference>
<dbReference type="InterPro" id="IPR001599">
    <property type="entry name" value="Macroglobln_a2"/>
</dbReference>
<evidence type="ECO:0000313" key="13">
    <source>
        <dbReference type="EMBL" id="KAL0969280.1"/>
    </source>
</evidence>
<evidence type="ECO:0000256" key="3">
    <source>
        <dbReference type="ARBA" id="ARBA00022729"/>
    </source>
</evidence>
<comment type="similarity">
    <text evidence="1">Belongs to the protease inhibitor I39 (alpha-2-macroglobulin) family.</text>
</comment>
<evidence type="ECO:0000256" key="7">
    <source>
        <dbReference type="ARBA" id="ARBA00023180"/>
    </source>
</evidence>
<dbReference type="InterPro" id="IPR013783">
    <property type="entry name" value="Ig-like_fold"/>
</dbReference>
<dbReference type="InterPro" id="IPR041813">
    <property type="entry name" value="A2M_TED"/>
</dbReference>
<dbReference type="Gene3D" id="2.60.40.1940">
    <property type="match status" value="1"/>
</dbReference>
<evidence type="ECO:0000259" key="12">
    <source>
        <dbReference type="SMART" id="SM01361"/>
    </source>
</evidence>
<dbReference type="PROSITE" id="PS00477">
    <property type="entry name" value="ALPHA_2_MACROGLOBULIN"/>
    <property type="match status" value="1"/>
</dbReference>
<comment type="caution">
    <text evidence="13">The sequence shown here is derived from an EMBL/GenBank/DDBJ whole genome shotgun (WGS) entry which is preliminary data.</text>
</comment>
<dbReference type="SMART" id="SM01419">
    <property type="entry name" value="Thiol-ester_cl"/>
    <property type="match status" value="1"/>
</dbReference>
<dbReference type="SUPFAM" id="SSF48239">
    <property type="entry name" value="Terpenoid cyclases/Protein prenyltransferases"/>
    <property type="match status" value="1"/>
</dbReference>
<dbReference type="Pfam" id="PF07678">
    <property type="entry name" value="TED_complement"/>
    <property type="match status" value="1"/>
</dbReference>
<dbReference type="PANTHER" id="PTHR11412">
    <property type="entry name" value="MACROGLOBULIN / COMPLEMENT"/>
    <property type="match status" value="1"/>
</dbReference>
<evidence type="ECO:0000256" key="1">
    <source>
        <dbReference type="ARBA" id="ARBA00010952"/>
    </source>
</evidence>
<dbReference type="Pfam" id="PF00207">
    <property type="entry name" value="A2M"/>
    <property type="match status" value="1"/>
</dbReference>
<dbReference type="SMART" id="SM01360">
    <property type="entry name" value="A2M"/>
    <property type="match status" value="1"/>
</dbReference>
<dbReference type="Gene3D" id="2.60.40.690">
    <property type="entry name" value="Alpha-macroglobulin, receptor-binding domain"/>
    <property type="match status" value="1"/>
</dbReference>
<dbReference type="EMBL" id="JAGEUA010000007">
    <property type="protein sequence ID" value="KAL0969280.1"/>
    <property type="molecule type" value="Genomic_DNA"/>
</dbReference>
<dbReference type="SUPFAM" id="SSF49410">
    <property type="entry name" value="Alpha-macroglobulin receptor domain"/>
    <property type="match status" value="1"/>
</dbReference>
<gene>
    <name evidence="13" type="ORF">UPYG_G00224960</name>
</gene>
<dbReference type="Gene3D" id="2.60.40.10">
    <property type="entry name" value="Immunoglobulins"/>
    <property type="match status" value="2"/>
</dbReference>
<accession>A0ABD0WD84</accession>
<dbReference type="Gene3D" id="6.20.50.160">
    <property type="match status" value="1"/>
</dbReference>
<dbReference type="Gene3D" id="2.60.40.1930">
    <property type="match status" value="3"/>
</dbReference>
<dbReference type="InterPro" id="IPR050473">
    <property type="entry name" value="A2M/Complement_sys"/>
</dbReference>
<dbReference type="SMART" id="SM01359">
    <property type="entry name" value="A2M_N_2"/>
    <property type="match status" value="1"/>
</dbReference>
<feature type="signal peptide" evidence="9">
    <location>
        <begin position="1"/>
        <end position="20"/>
    </location>
</feature>
<dbReference type="Pfam" id="PF17791">
    <property type="entry name" value="MG3"/>
    <property type="match status" value="1"/>
</dbReference>
<proteinExistence type="inferred from homology"/>
<dbReference type="InterPro" id="IPR011625">
    <property type="entry name" value="A2M_N_BRD"/>
</dbReference>
<dbReference type="InterPro" id="IPR011626">
    <property type="entry name" value="Alpha-macroglobulin_TED"/>
</dbReference>
<keyword evidence="3 9" id="KW-0732">Signal</keyword>
<dbReference type="FunFam" id="1.50.10.20:FF:000001">
    <property type="entry name" value="CD109 isoform 1"/>
    <property type="match status" value="1"/>
</dbReference>
<dbReference type="InterPro" id="IPR047565">
    <property type="entry name" value="Alpha-macroglob_thiol-ester_cl"/>
</dbReference>
<dbReference type="InterPro" id="IPR019742">
    <property type="entry name" value="MacrogloblnA2_CS"/>
</dbReference>
<keyword evidence="14" id="KW-1185">Reference proteome</keyword>
<dbReference type="GO" id="GO:0004867">
    <property type="term" value="F:serine-type endopeptidase inhibitor activity"/>
    <property type="evidence" value="ECO:0007669"/>
    <property type="project" value="UniProtKB-KW"/>
</dbReference>
<keyword evidence="2" id="KW-0646">Protease inhibitor</keyword>
<dbReference type="Pfam" id="PF07703">
    <property type="entry name" value="A2M_BRD"/>
    <property type="match status" value="1"/>
</dbReference>
<keyword evidence="8" id="KW-0472">Membrane</keyword>
<name>A0ABD0WD84_UMBPY</name>
<evidence type="ECO:0000256" key="4">
    <source>
        <dbReference type="ARBA" id="ARBA00022900"/>
    </source>
</evidence>
<feature type="chain" id="PRO_5044776136" evidence="9">
    <location>
        <begin position="21"/>
        <end position="1475"/>
    </location>
</feature>
<dbReference type="InterPro" id="IPR002890">
    <property type="entry name" value="MG2"/>
</dbReference>
<keyword evidence="8" id="KW-1133">Transmembrane helix</keyword>
<keyword evidence="4" id="KW-0722">Serine protease inhibitor</keyword>
<reference evidence="13 14" key="1">
    <citation type="submission" date="2024-06" db="EMBL/GenBank/DDBJ databases">
        <authorList>
            <person name="Pan Q."/>
            <person name="Wen M."/>
            <person name="Jouanno E."/>
            <person name="Zahm M."/>
            <person name="Klopp C."/>
            <person name="Cabau C."/>
            <person name="Louis A."/>
            <person name="Berthelot C."/>
            <person name="Parey E."/>
            <person name="Roest Crollius H."/>
            <person name="Montfort J."/>
            <person name="Robinson-Rechavi M."/>
            <person name="Bouchez O."/>
            <person name="Lampietro C."/>
            <person name="Lopez Roques C."/>
            <person name="Donnadieu C."/>
            <person name="Postlethwait J."/>
            <person name="Bobe J."/>
            <person name="Verreycken H."/>
            <person name="Guiguen Y."/>
        </authorList>
    </citation>
    <scope>NUCLEOTIDE SEQUENCE [LARGE SCALE GENOMIC DNA]</scope>
    <source>
        <strain evidence="13">Up_M1</strain>
        <tissue evidence="13">Testis</tissue>
    </source>
</reference>
<evidence type="ECO:0000259" key="11">
    <source>
        <dbReference type="SMART" id="SM01360"/>
    </source>
</evidence>
<dbReference type="Pfam" id="PF01835">
    <property type="entry name" value="MG2"/>
    <property type="match status" value="1"/>
</dbReference>
<feature type="transmembrane region" description="Helical" evidence="8">
    <location>
        <begin position="1425"/>
        <end position="1447"/>
    </location>
</feature>
<dbReference type="Gene3D" id="1.50.10.20">
    <property type="match status" value="1"/>
</dbReference>
<dbReference type="CDD" id="cd02897">
    <property type="entry name" value="A2M_2"/>
    <property type="match status" value="1"/>
</dbReference>
<evidence type="ECO:0000256" key="8">
    <source>
        <dbReference type="SAM" id="Phobius"/>
    </source>
</evidence>
<evidence type="ECO:0000256" key="6">
    <source>
        <dbReference type="ARBA" id="ARBA00023157"/>
    </source>
</evidence>
<evidence type="ECO:0000256" key="9">
    <source>
        <dbReference type="SAM" id="SignalP"/>
    </source>
</evidence>
<protein>
    <submittedName>
        <fullName evidence="13">Uncharacterized protein</fullName>
    </submittedName>
</protein>
<sequence>MEKIWLLGVVVALSVIGTSAQSPSSRTPMYLMLAPSWVHPGKETSLVITILSNDTLLPVTVTAKLTNGNATLVQAESNFRGGHTGILDLPPFNLSSVDQRYSFTLLVNGTQGGRLVFTNTTTLRFNPRTFTTVIQTDKQNYRPGDLVRIRVLSVQPDGKPKHGSVDLSIQDPKGGLIKTWMSLDNYLGVVSKEFSLSQTPPSGTWTVIATVNELITKEQFIVDYYDLPQFKVQVKTPQAIIMWDDLSGNVTAQHPNGQPVQGTLSVTATLVSALQNKAYPFIVLKTTKEIYWSARFLFMKDDLARQLESKDVVDSSQHTDKILQITACVTELSTGFQSNKTVVVHLIKNTYQLEFFNVPPVLKPSLPISTNVKISRYNNEPLTPADLLNSVLVDIYDRIPKSRVQGETFNDDSEEDSIEDIENYRHLALPVPADGVVHIEFQLQGHVEMLFIQATFMSSEESLELYSSNHSSPSGSYIQIKPPQVFPQIGKPLRLYIESTFQLTELHYLITSRGQVVSAGTANPSSFSVTPAVSWSPEVCIIVYCVQRDGEFINDAMHVFIKPAGVLKNQVSVSWSREKVRPGEEVSLTIHVLEPNSLVGIRLVSTEDEVTDITEREGTMTEHLHGMTRWKNSALSVFTASNLVVLTDASLHKTEDSDETEIDPMEEETFMIAGLRDNWRTSTGLQLSETLLWLDSNISDTRSLQVAVPDSMATWSAMAFVMSDNLGLGLCLKPEKLIVSKDFFLSLEIPECITRGEQLVLEVNLFNYLEQDLEVTVRVAENQSFQFVAGVNEHTVTLKSKCGATALFPIMPLVHGEITMCVKAQAGQDSEEIVRKMHVKPEGKEHSFSETLFLEVPPSRRNLSRQLLFSFPPNVVPGSQMAHVTVVGDVLGLSITDLASLVDMPQGCGEQNMIHFAPNVYVLQHLVQLNQSNEKIKSRALSFLMEGYQKELHFQRADGSFSAFGASDSAGSTWLTAFVLRCFLQAQTLMPVDGGVVTRAMVWLVKQQRSNGEFMEMGRVINTELQGGLDGPVSLAAYVLMTLMEDSKYASIFQPNVLLTKSYLEERVSKMVSSNYSLCLVAYSLALANSPVAAKALDELMARAEYKDDVPTWRSSSPEVSDSWQPRTAEIEMAAYVLLALHAEARIEEGFTLMKWLSEQRNHLGGYGSTQDTVVALKALTVYAALSGAQSIELGLEVSSSASPTVFHFNITYNNHLVNQIREIEIEQDLVIDVFMEGRGFAFLQLNVFYSVEDKVASEKSNAKQDHEGFSLDVNVIDDENDLDHINISIHTSLLASQMIAQTGMVLLEVDVLSGFTLAPESIAIGDVVKKVESSSGKVILYLDSLTTKEVHITLTLMRVFKVSLVQDAVVQVYDHYEPRRRAVRSYNSHMMENLNFCAFCGRECNLCMEQVLISGSSGASTKNRAIYCLGILPALIIALLLTTLYIKKNKDRASRVGGFCFHSKQVSSSYNTIN</sequence>
<keyword evidence="5" id="KW-0882">Thioester bond</keyword>
<dbReference type="InterPro" id="IPR008930">
    <property type="entry name" value="Terpenoid_cyclase/PrenylTrfase"/>
</dbReference>
<feature type="domain" description="Alpha-macroglobulin receptor-binding" evidence="12">
    <location>
        <begin position="1303"/>
        <end position="1387"/>
    </location>
</feature>
<keyword evidence="7" id="KW-0325">Glycoprotein</keyword>
<evidence type="ECO:0000256" key="5">
    <source>
        <dbReference type="ARBA" id="ARBA00022966"/>
    </source>
</evidence>
<organism evidence="13 14">
    <name type="scientific">Umbra pygmaea</name>
    <name type="common">Eastern mudminnow</name>
    <dbReference type="NCBI Taxonomy" id="75934"/>
    <lineage>
        <taxon>Eukaryota</taxon>
        <taxon>Metazoa</taxon>
        <taxon>Chordata</taxon>
        <taxon>Craniata</taxon>
        <taxon>Vertebrata</taxon>
        <taxon>Euteleostomi</taxon>
        <taxon>Actinopterygii</taxon>
        <taxon>Neopterygii</taxon>
        <taxon>Teleostei</taxon>
        <taxon>Protacanthopterygii</taxon>
        <taxon>Esociformes</taxon>
        <taxon>Umbridae</taxon>
        <taxon>Umbra</taxon>
    </lineage>
</organism>
<evidence type="ECO:0000259" key="10">
    <source>
        <dbReference type="SMART" id="SM01359"/>
    </source>
</evidence>
<dbReference type="Pfam" id="PF07677">
    <property type="entry name" value="A2M_recep"/>
    <property type="match status" value="1"/>
</dbReference>
<dbReference type="InterPro" id="IPR009048">
    <property type="entry name" value="A-macroglobulin_rcpt-bd"/>
</dbReference>
<feature type="domain" description="Alpha-2-macroglobulin" evidence="11">
    <location>
        <begin position="690"/>
        <end position="779"/>
    </location>
</feature>
<evidence type="ECO:0000256" key="2">
    <source>
        <dbReference type="ARBA" id="ARBA00022690"/>
    </source>
</evidence>
<keyword evidence="8" id="KW-0812">Transmembrane</keyword>
<dbReference type="PANTHER" id="PTHR11412:SF136">
    <property type="entry name" value="CD109 ANTIGEN"/>
    <property type="match status" value="1"/>
</dbReference>